<evidence type="ECO:0000313" key="8">
    <source>
        <dbReference type="EMBL" id="MBT9311740.1"/>
    </source>
</evidence>
<feature type="domain" description="Metalloprotease TldD/E C-terminal" evidence="6">
    <location>
        <begin position="260"/>
        <end position="491"/>
    </location>
</feature>
<dbReference type="Pfam" id="PF01523">
    <property type="entry name" value="PmbA_TldD_1st"/>
    <property type="match status" value="1"/>
</dbReference>
<dbReference type="Pfam" id="PF19289">
    <property type="entry name" value="PmbA_TldD_3rd"/>
    <property type="match status" value="1"/>
</dbReference>
<keyword evidence="9" id="KW-1185">Reference proteome</keyword>
<dbReference type="SUPFAM" id="SSF111283">
    <property type="entry name" value="Putative modulator of DNA gyrase, PmbA/TldD"/>
    <property type="match status" value="1"/>
</dbReference>
<evidence type="ECO:0000256" key="1">
    <source>
        <dbReference type="ARBA" id="ARBA00005836"/>
    </source>
</evidence>
<protein>
    <submittedName>
        <fullName evidence="8">TldD/PmbA family protein</fullName>
    </submittedName>
</protein>
<dbReference type="Proteomes" id="UP001196661">
    <property type="component" value="Unassembled WGS sequence"/>
</dbReference>
<evidence type="ECO:0000313" key="9">
    <source>
        <dbReference type="Proteomes" id="UP001196661"/>
    </source>
</evidence>
<name>A0ABS5Y440_9CYAN</name>
<comment type="similarity">
    <text evidence="1">Belongs to the peptidase U62 family.</text>
</comment>
<evidence type="ECO:0000259" key="6">
    <source>
        <dbReference type="Pfam" id="PF19289"/>
    </source>
</evidence>
<dbReference type="Pfam" id="PF19290">
    <property type="entry name" value="PmbA_TldD_2nd"/>
    <property type="match status" value="1"/>
</dbReference>
<sequence length="492" mass="53140">MTLAAAPLSSLRLQEIPNQTYQAAPDRFDASWADPLSTLLGLGRAAGADFIEFFLERTNFISCLAEDDAITSISPRLTTGAGVRVFKGKADCYVSTNDVSFHGLKAALEKGLSIMGLLLPATSAYVPEVTLEMFRDYGATKENWLVNCSSMQVMGDVLLGANASVEKVAKHLQARRTNYFRDWQEVLVASSDGTFARDIRLTQSVGTNVLCADGDHRSSIGQRLGNTSDPSFLTAWDYGTTAEELAESSGKMLYADYVESGTYPIIMANHFGGVIFHEACGHLLETTQIERGTTPFIDKKGEKIAHESLTAWDEGRSNESFGTIDMDDEGMPAQRTLLIENGVLKNFLSDRAGAVRTGHPRTGSGRRQNYTFSAASRMRNTYIDAGDHSLDDLFASVDRGIYCKKMGGGSVGATGQFNFAVDEAYLVENGKITRPLKGATLIGEAVDIMQKISMCSQDLSLAPGFCGSISGSVYVTVGQPHIKVDSITVGGR</sequence>
<evidence type="ECO:0000256" key="3">
    <source>
        <dbReference type="ARBA" id="ARBA00022801"/>
    </source>
</evidence>
<dbReference type="InterPro" id="IPR002510">
    <property type="entry name" value="Metalloprtase-TldD/E_N"/>
</dbReference>
<dbReference type="InterPro" id="IPR035068">
    <property type="entry name" value="TldD/PmbA_N"/>
</dbReference>
<evidence type="ECO:0000256" key="2">
    <source>
        <dbReference type="ARBA" id="ARBA00022670"/>
    </source>
</evidence>
<keyword evidence="3" id="KW-0378">Hydrolase</keyword>
<dbReference type="InterPro" id="IPR051463">
    <property type="entry name" value="Peptidase_U62_metallo"/>
</dbReference>
<dbReference type="PANTHER" id="PTHR30624">
    <property type="entry name" value="UNCHARACTERIZED PROTEIN TLDD AND PMBA"/>
    <property type="match status" value="1"/>
</dbReference>
<keyword evidence="4" id="KW-0482">Metalloprotease</keyword>
<dbReference type="InterPro" id="IPR045569">
    <property type="entry name" value="Metalloprtase-TldD/E_C"/>
</dbReference>
<dbReference type="EMBL" id="JADOER010000004">
    <property type="protein sequence ID" value="MBT9311740.1"/>
    <property type="molecule type" value="Genomic_DNA"/>
</dbReference>
<dbReference type="RefSeq" id="WP_215617609.1">
    <property type="nucleotide sequence ID" value="NZ_JADOER010000004.1"/>
</dbReference>
<dbReference type="InterPro" id="IPR045570">
    <property type="entry name" value="Metalloprtase-TldD/E_cen_dom"/>
</dbReference>
<reference evidence="8 9" key="1">
    <citation type="journal article" date="2021" name="Mar. Drugs">
        <title>Genome Reduction and Secondary Metabolism of the Marine Sponge-Associated Cyanobacterium Leptothoe.</title>
        <authorList>
            <person name="Konstantinou D."/>
            <person name="Popin R.V."/>
            <person name="Fewer D.P."/>
            <person name="Sivonen K."/>
            <person name="Gkelis S."/>
        </authorList>
    </citation>
    <scope>NUCLEOTIDE SEQUENCE [LARGE SCALE GENOMIC DNA]</scope>
    <source>
        <strain evidence="8 9">TAU-MAC 1615</strain>
    </source>
</reference>
<accession>A0ABS5Y440</accession>
<evidence type="ECO:0000256" key="4">
    <source>
        <dbReference type="ARBA" id="ARBA00023049"/>
    </source>
</evidence>
<dbReference type="InterPro" id="IPR036059">
    <property type="entry name" value="TldD/PmbA_sf"/>
</dbReference>
<gene>
    <name evidence="8" type="ORF">IXB28_05945</name>
</gene>
<keyword evidence="2" id="KW-0645">Protease</keyword>
<feature type="domain" description="Metalloprotease TldD/E N-terminal" evidence="5">
    <location>
        <begin position="52"/>
        <end position="112"/>
    </location>
</feature>
<dbReference type="Gene3D" id="3.30.2290.10">
    <property type="entry name" value="PmbA/TldD superfamily"/>
    <property type="match status" value="1"/>
</dbReference>
<evidence type="ECO:0000259" key="5">
    <source>
        <dbReference type="Pfam" id="PF01523"/>
    </source>
</evidence>
<feature type="domain" description="Metalloprotease TldD/E central" evidence="7">
    <location>
        <begin position="171"/>
        <end position="249"/>
    </location>
</feature>
<proteinExistence type="inferred from homology"/>
<dbReference type="PANTHER" id="PTHR30624:SF4">
    <property type="entry name" value="METALLOPROTEASE TLDD"/>
    <property type="match status" value="1"/>
</dbReference>
<evidence type="ECO:0000259" key="7">
    <source>
        <dbReference type="Pfam" id="PF19290"/>
    </source>
</evidence>
<comment type="caution">
    <text evidence="8">The sequence shown here is derived from an EMBL/GenBank/DDBJ whole genome shotgun (WGS) entry which is preliminary data.</text>
</comment>
<organism evidence="8 9">
    <name type="scientific">Leptothoe kymatousa TAU-MAC 1615</name>
    <dbReference type="NCBI Taxonomy" id="2364775"/>
    <lineage>
        <taxon>Bacteria</taxon>
        <taxon>Bacillati</taxon>
        <taxon>Cyanobacteriota</taxon>
        <taxon>Cyanophyceae</taxon>
        <taxon>Nodosilineales</taxon>
        <taxon>Cymatolegaceae</taxon>
        <taxon>Leptothoe</taxon>
        <taxon>Leptothoe kymatousa</taxon>
    </lineage>
</organism>